<dbReference type="OrthoDB" id="2515046at2"/>
<dbReference type="RefSeq" id="WP_112257522.1">
    <property type="nucleotide sequence ID" value="NZ_QMIG01000003.1"/>
</dbReference>
<dbReference type="CDD" id="cd13585">
    <property type="entry name" value="PBP2_TMBP_like"/>
    <property type="match status" value="1"/>
</dbReference>
<dbReference type="PANTHER" id="PTHR43649:SF14">
    <property type="entry name" value="BLR3389 PROTEIN"/>
    <property type="match status" value="1"/>
</dbReference>
<keyword evidence="3" id="KW-1185">Reference proteome</keyword>
<dbReference type="SUPFAM" id="SSF53850">
    <property type="entry name" value="Periplasmic binding protein-like II"/>
    <property type="match status" value="1"/>
</dbReference>
<feature type="chain" id="PRO_5039449481" evidence="1">
    <location>
        <begin position="25"/>
        <end position="455"/>
    </location>
</feature>
<name>A0A329R029_9ACTN</name>
<dbReference type="Proteomes" id="UP000250462">
    <property type="component" value="Unassembled WGS sequence"/>
</dbReference>
<comment type="caution">
    <text evidence="2">The sequence shown here is derived from an EMBL/GenBank/DDBJ whole genome shotgun (WGS) entry which is preliminary data.</text>
</comment>
<organism evidence="2 3">
    <name type="scientific">Phytoactinopolyspora halophila</name>
    <dbReference type="NCBI Taxonomy" id="1981511"/>
    <lineage>
        <taxon>Bacteria</taxon>
        <taxon>Bacillati</taxon>
        <taxon>Actinomycetota</taxon>
        <taxon>Actinomycetes</taxon>
        <taxon>Jiangellales</taxon>
        <taxon>Jiangellaceae</taxon>
        <taxon>Phytoactinopolyspora</taxon>
    </lineage>
</organism>
<dbReference type="PROSITE" id="PS51257">
    <property type="entry name" value="PROKAR_LIPOPROTEIN"/>
    <property type="match status" value="1"/>
</dbReference>
<protein>
    <submittedName>
        <fullName evidence="2">Sugar ABC transporter substrate-binding protein</fullName>
    </submittedName>
</protein>
<dbReference type="Pfam" id="PF01547">
    <property type="entry name" value="SBP_bac_1"/>
    <property type="match status" value="1"/>
</dbReference>
<keyword evidence="1" id="KW-0732">Signal</keyword>
<reference evidence="2 3" key="1">
    <citation type="submission" date="2018-06" db="EMBL/GenBank/DDBJ databases">
        <title>Phytoactinopolyspora halophila sp. nov., a novel halophilic actinomycete isolated from a saline soil in China.</title>
        <authorList>
            <person name="Tang S.-K."/>
        </authorList>
    </citation>
    <scope>NUCLEOTIDE SEQUENCE [LARGE SCALE GENOMIC DNA]</scope>
    <source>
        <strain evidence="2 3">YIM 96934</strain>
    </source>
</reference>
<dbReference type="PANTHER" id="PTHR43649">
    <property type="entry name" value="ARABINOSE-BINDING PROTEIN-RELATED"/>
    <property type="match status" value="1"/>
</dbReference>
<dbReference type="Gene3D" id="3.40.190.10">
    <property type="entry name" value="Periplasmic binding protein-like II"/>
    <property type="match status" value="3"/>
</dbReference>
<evidence type="ECO:0000256" key="1">
    <source>
        <dbReference type="SAM" id="SignalP"/>
    </source>
</evidence>
<dbReference type="InterPro" id="IPR006059">
    <property type="entry name" value="SBP"/>
</dbReference>
<proteinExistence type="predicted"/>
<dbReference type="InterPro" id="IPR050490">
    <property type="entry name" value="Bact_solute-bd_prot1"/>
</dbReference>
<dbReference type="EMBL" id="QMIG01000003">
    <property type="protein sequence ID" value="RAW17703.1"/>
    <property type="molecule type" value="Genomic_DNA"/>
</dbReference>
<gene>
    <name evidence="2" type="ORF">DPM12_06340</name>
</gene>
<evidence type="ECO:0000313" key="3">
    <source>
        <dbReference type="Proteomes" id="UP000250462"/>
    </source>
</evidence>
<feature type="signal peptide" evidence="1">
    <location>
        <begin position="1"/>
        <end position="24"/>
    </location>
</feature>
<dbReference type="AlphaFoldDB" id="A0A329R029"/>
<sequence>MTEYRHRAARYPLALTCSVGLALALTLSACGSDDSGTSEGGAADDAEASLESALEEGGEITVWAWEPTLDQVVEDFEEEYPEVSVDLVNAGSGDDQYTALQNAISAGSGIPDVAHIEYFALAQFVHAEALTDLAQFGAAELEGTYTPGPWSSVSQGEGVYGLPMDSGPMALFYNKEVFDTHDVDVPTTWDEYVDAARELQEADPDVYITSDTGDAGLATSLIWQAGGQPFQVDGTEVTVDFTDEGSTTYAETWQQLIDEDLVAPINGWTDEWYQALSDGTIATLSAGAWMPANFESGVPGASGDWRVAPLPQWEDGESASAENGGSALAVMRDGENANEELAYAFVEYANAGDGVQTKIDQGLFPAVVEKLESDEFLETEFEYFGGQQANKIFAESAANVREGWSYLPFQVYAHSIFNDTVGQAYVSDTTISDGLHEWQEALTTFAADQGFDVSQ</sequence>
<evidence type="ECO:0000313" key="2">
    <source>
        <dbReference type="EMBL" id="RAW17703.1"/>
    </source>
</evidence>
<accession>A0A329R029</accession>